<keyword evidence="1" id="KW-0547">Nucleotide-binding</keyword>
<dbReference type="GO" id="GO:0006281">
    <property type="term" value="P:DNA repair"/>
    <property type="evidence" value="ECO:0007669"/>
    <property type="project" value="UniProtKB-KW"/>
</dbReference>
<dbReference type="Pfam" id="PF05970">
    <property type="entry name" value="PIF1"/>
    <property type="match status" value="1"/>
</dbReference>
<keyword evidence="1" id="KW-0347">Helicase</keyword>
<dbReference type="GO" id="GO:0043139">
    <property type="term" value="F:5'-3' DNA helicase activity"/>
    <property type="evidence" value="ECO:0007669"/>
    <property type="project" value="UniProtKB-EC"/>
</dbReference>
<reference evidence="4" key="1">
    <citation type="submission" date="2022-01" db="EMBL/GenBank/DDBJ databases">
        <title>Comparative genomics reveals a dynamic genome evolution in the ectomycorrhizal milk-cap (Lactarius) mushrooms.</title>
        <authorList>
            <consortium name="DOE Joint Genome Institute"/>
            <person name="Lebreton A."/>
            <person name="Tang N."/>
            <person name="Kuo A."/>
            <person name="LaButti K."/>
            <person name="Drula E."/>
            <person name="Barry K."/>
            <person name="Clum A."/>
            <person name="Lipzen A."/>
            <person name="Mousain D."/>
            <person name="Ng V."/>
            <person name="Wang R."/>
            <person name="Wang X."/>
            <person name="Dai Y."/>
            <person name="Henrissat B."/>
            <person name="Grigoriev I.V."/>
            <person name="Guerin-Laguette A."/>
            <person name="Yu F."/>
            <person name="Martin F.M."/>
        </authorList>
    </citation>
    <scope>NUCLEOTIDE SEQUENCE</scope>
    <source>
        <strain evidence="4">QP</strain>
    </source>
</reference>
<gene>
    <name evidence="4" type="ORF">EDB92DRAFT_467133</name>
</gene>
<feature type="region of interest" description="Disordered" evidence="2">
    <location>
        <begin position="1"/>
        <end position="140"/>
    </location>
</feature>
<accession>A0AAD4LTJ6</accession>
<keyword evidence="1" id="KW-0378">Hydrolase</keyword>
<dbReference type="EC" id="5.6.2.3" evidence="1"/>
<name>A0AAD4LTJ6_9AGAM</name>
<dbReference type="GO" id="GO:0006310">
    <property type="term" value="P:DNA recombination"/>
    <property type="evidence" value="ECO:0007669"/>
    <property type="project" value="UniProtKB-KW"/>
</dbReference>
<dbReference type="Gene3D" id="3.40.50.300">
    <property type="entry name" value="P-loop containing nucleotide triphosphate hydrolases"/>
    <property type="match status" value="1"/>
</dbReference>
<dbReference type="GO" id="GO:0016787">
    <property type="term" value="F:hydrolase activity"/>
    <property type="evidence" value="ECO:0007669"/>
    <property type="project" value="UniProtKB-KW"/>
</dbReference>
<feature type="compositionally biased region" description="Polar residues" evidence="2">
    <location>
        <begin position="20"/>
        <end position="43"/>
    </location>
</feature>
<dbReference type="InterPro" id="IPR027417">
    <property type="entry name" value="P-loop_NTPase"/>
</dbReference>
<evidence type="ECO:0000313" key="4">
    <source>
        <dbReference type="EMBL" id="KAH9000131.1"/>
    </source>
</evidence>
<dbReference type="AlphaFoldDB" id="A0AAD4LTJ6"/>
<comment type="catalytic activity">
    <reaction evidence="1">
        <text>ATP + H2O = ADP + phosphate + H(+)</text>
        <dbReference type="Rhea" id="RHEA:13065"/>
        <dbReference type="ChEBI" id="CHEBI:15377"/>
        <dbReference type="ChEBI" id="CHEBI:15378"/>
        <dbReference type="ChEBI" id="CHEBI:30616"/>
        <dbReference type="ChEBI" id="CHEBI:43474"/>
        <dbReference type="ChEBI" id="CHEBI:456216"/>
        <dbReference type="EC" id="5.6.2.3"/>
    </reaction>
</comment>
<feature type="domain" description="DNA helicase Pif1-like DEAD-box helicase" evidence="3">
    <location>
        <begin position="140"/>
        <end position="197"/>
    </location>
</feature>
<dbReference type="GO" id="GO:0000723">
    <property type="term" value="P:telomere maintenance"/>
    <property type="evidence" value="ECO:0007669"/>
    <property type="project" value="InterPro"/>
</dbReference>
<keyword evidence="1" id="KW-0067">ATP-binding</keyword>
<dbReference type="GO" id="GO:0005524">
    <property type="term" value="F:ATP binding"/>
    <property type="evidence" value="ECO:0007669"/>
    <property type="project" value="UniProtKB-KW"/>
</dbReference>
<keyword evidence="1" id="KW-0233">DNA recombination</keyword>
<comment type="similarity">
    <text evidence="1">Belongs to the helicase family.</text>
</comment>
<organism evidence="4 5">
    <name type="scientific">Lactarius akahatsu</name>
    <dbReference type="NCBI Taxonomy" id="416441"/>
    <lineage>
        <taxon>Eukaryota</taxon>
        <taxon>Fungi</taxon>
        <taxon>Dikarya</taxon>
        <taxon>Basidiomycota</taxon>
        <taxon>Agaricomycotina</taxon>
        <taxon>Agaricomycetes</taxon>
        <taxon>Russulales</taxon>
        <taxon>Russulaceae</taxon>
        <taxon>Lactarius</taxon>
    </lineage>
</organism>
<feature type="compositionally biased region" description="Basic and acidic residues" evidence="2">
    <location>
        <begin position="120"/>
        <end position="129"/>
    </location>
</feature>
<comment type="caution">
    <text evidence="4">The sequence shown here is derived from an EMBL/GenBank/DDBJ whole genome shotgun (WGS) entry which is preliminary data.</text>
</comment>
<proteinExistence type="inferred from homology"/>
<evidence type="ECO:0000313" key="5">
    <source>
        <dbReference type="Proteomes" id="UP001201163"/>
    </source>
</evidence>
<protein>
    <recommendedName>
        <fullName evidence="1">ATP-dependent DNA helicase</fullName>
        <ecNumber evidence="1">5.6.2.3</ecNumber>
    </recommendedName>
</protein>
<dbReference type="Proteomes" id="UP001201163">
    <property type="component" value="Unassembled WGS sequence"/>
</dbReference>
<sequence length="198" mass="21529">MALPDRQPRSGLATIRRDFSSNNTADSSPAPSLSVPRRSTLSDSLRKAIQDGVASREAGRTSHGSSSDSQKRTLQVDVAPQPKKRRLPSSWTDSERSSASPHGSSQSSLFSTASTIRSDSTFHDHESARTSKPVQKPDIQLSYEQKQVLELVKQKKSVFYTGSAGTGKSVLLREIIKTLRKEYVRTPEAVAVTASTGD</sequence>
<dbReference type="SUPFAM" id="SSF52540">
    <property type="entry name" value="P-loop containing nucleoside triphosphate hydrolases"/>
    <property type="match status" value="1"/>
</dbReference>
<feature type="compositionally biased region" description="Low complexity" evidence="2">
    <location>
        <begin position="97"/>
        <end position="114"/>
    </location>
</feature>
<comment type="cofactor">
    <cofactor evidence="1">
        <name>Mg(2+)</name>
        <dbReference type="ChEBI" id="CHEBI:18420"/>
    </cofactor>
</comment>
<dbReference type="EMBL" id="JAKELL010000002">
    <property type="protein sequence ID" value="KAH9000131.1"/>
    <property type="molecule type" value="Genomic_DNA"/>
</dbReference>
<evidence type="ECO:0000259" key="3">
    <source>
        <dbReference type="Pfam" id="PF05970"/>
    </source>
</evidence>
<dbReference type="InterPro" id="IPR010285">
    <property type="entry name" value="DNA_helicase_pif1-like_DEAD"/>
</dbReference>
<keyword evidence="1" id="KW-0227">DNA damage</keyword>
<evidence type="ECO:0000256" key="2">
    <source>
        <dbReference type="SAM" id="MobiDB-lite"/>
    </source>
</evidence>
<keyword evidence="5" id="KW-1185">Reference proteome</keyword>
<keyword evidence="1" id="KW-0234">DNA repair</keyword>
<evidence type="ECO:0000256" key="1">
    <source>
        <dbReference type="RuleBase" id="RU363044"/>
    </source>
</evidence>